<gene>
    <name evidence="7" type="ORF">EV356DRAFT_463438</name>
</gene>
<feature type="compositionally biased region" description="Basic residues" evidence="4">
    <location>
        <begin position="1201"/>
        <end position="1211"/>
    </location>
</feature>
<evidence type="ECO:0000256" key="2">
    <source>
        <dbReference type="ARBA" id="ARBA00007690"/>
    </source>
</evidence>
<dbReference type="PANTHER" id="PTHR48287">
    <property type="entry name" value="ARM REPEAT SUPERFAMILY PROTEIN"/>
    <property type="match status" value="1"/>
</dbReference>
<dbReference type="InterPro" id="IPR011989">
    <property type="entry name" value="ARM-like"/>
</dbReference>
<dbReference type="Gene3D" id="1.25.10.10">
    <property type="entry name" value="Leucine-rich Repeat Variant"/>
    <property type="match status" value="2"/>
</dbReference>
<feature type="region of interest" description="Disordered" evidence="4">
    <location>
        <begin position="1121"/>
        <end position="1162"/>
    </location>
</feature>
<evidence type="ECO:0000256" key="3">
    <source>
        <dbReference type="ARBA" id="ARBA00023242"/>
    </source>
</evidence>
<feature type="compositionally biased region" description="Basic and acidic residues" evidence="4">
    <location>
        <begin position="1273"/>
        <end position="1292"/>
    </location>
</feature>
<evidence type="ECO:0000256" key="1">
    <source>
        <dbReference type="ARBA" id="ARBA00004123"/>
    </source>
</evidence>
<dbReference type="InterPro" id="IPR016024">
    <property type="entry name" value="ARM-type_fold"/>
</dbReference>
<feature type="compositionally biased region" description="Acidic residues" evidence="4">
    <location>
        <begin position="1041"/>
        <end position="1050"/>
    </location>
</feature>
<sequence length="1292" mass="143217">MSLEERLDKIRSSPKLQNQQYTAVILNAVDETLRGQNSKPTPTAYLAALLSLLNQYINAHGTNNKDLAHAVVYLLDLLAPHVPPPLLRSKFPQILNNLASPLTHVDSEAPILKASIGCLESLLVQQDSQAWHLPVNQTSPRGAIAGLLQLAVDRRPKVRKRAHDALIKVLQNPPPSPSVDHPAADMCAEYALRSLKEIAEADGKQRKHHGQREEQQKAPELVHAMQLVRTIATASGGWPSRKIDSLCELLLNIAKSSNQYLTMTTFDVFEVIFSGMANEESSPKLPRLIEVIEELQPSRNDSELLPPWIAVLSRAYDVSSQVVPEDTFQKLPEVFASVAGFLDSPSHNIRVSASECLISLFHNCIPHSVVLEPSIFDEKVLEKIAKTLMNLLSVKYQSAWMEVFNVLSSAFDALRWRSSPLLAPVIKVIGDLRANDAFSGKKEADAVLVKAIHAAGPDNIMDVLPLNLAKPAPDRPGRAWLLPLVRDAVHNTRLSHFRSELVPLSEAMFQRVLNHGAAEKTMEIKIFETIVNQVWSCFPGYCDLPLDLINAFDQNFAELISNLLYQQTDLRVALCQGLQNLVESNQATLSVDEESDLSVQTRVTKENAKENIRHLGGFAGNMLAVLFNVYSQTLPQYRGPILTCINAYLSITPEQELTETLHRVTVMLENSIAEEAPKDHVSKTSKPENRMPATSHTLMDLLVVLSPHLTAVSLPSLLSLATKILLSKDFDPALKKKAYKFIPRIASSPTLSSLLTAHSTTLQQLVLDSAPLVVAQTRRDRLAALKEIVQRLPENDLWFIPAVLPEVVISAKEINQRAREAGFDVLVTMGERMSQGGVVKTLKVPGLAEPIDQQQTKGDATMHIDQLPSQTTTGDGEGGDVPASLDEYITMLSAGLAGSSPHTIAATITSLSRVLFTFHGELSHPTLTDLLDTVSLFLSSSPNREIVRSTLGFIKVAIVALPNDMMGERLSVLVPTLCKWAREQKERLKMKVKNILERMVRIWGFEAVEKWTPEEQRKLLANIRKIRDRRKRRKEAGKGEMEDEDEEVEGVEAANGNSRKKQFESEFDEAVYGSEDEEEIDEGEMEIETGKRGKRGKTERQAYIHEEEDEPLDLLDRKALGNISTTKPLQRRQPPAQRMKAKVNLDGKLLLGDDESDDDEEMQTFDDAGNVEAKLNANEASLEAGIDAYVSAIRGKDAGHRGQKGKLKFKQKGREDHDEMEVDARQVATAQKQKVAMNVNRGNPTPSKVRTERVGKGSIAKRAQRPGLGATKMKHDGVGKKRGGRDGRTWRS</sequence>
<evidence type="ECO:0000259" key="6">
    <source>
        <dbReference type="Pfam" id="PF25772"/>
    </source>
</evidence>
<dbReference type="OrthoDB" id="2192888at2759"/>
<keyword evidence="8" id="KW-1185">Reference proteome</keyword>
<feature type="domain" description="RRP12 N-terminal HEAT" evidence="6">
    <location>
        <begin position="7"/>
        <end position="274"/>
    </location>
</feature>
<keyword evidence="3" id="KW-0539">Nucleus</keyword>
<protein>
    <submittedName>
        <fullName evidence="7">NUC173-domain-containing protein</fullName>
    </submittedName>
</protein>
<dbReference type="Pfam" id="PF08161">
    <property type="entry name" value="RRP12_HEAT"/>
    <property type="match status" value="1"/>
</dbReference>
<feature type="compositionally biased region" description="Acidic residues" evidence="4">
    <location>
        <begin position="1152"/>
        <end position="1162"/>
    </location>
</feature>
<dbReference type="Pfam" id="PF25772">
    <property type="entry name" value="HEAT_RRP12_N"/>
    <property type="match status" value="1"/>
</dbReference>
<feature type="region of interest" description="Disordered" evidence="4">
    <location>
        <begin position="1031"/>
        <end position="1083"/>
    </location>
</feature>
<accession>A0A6A6HFC2</accession>
<dbReference type="InterPro" id="IPR012978">
    <property type="entry name" value="HEAT_RRP12"/>
</dbReference>
<proteinExistence type="inferred from homology"/>
<dbReference type="GO" id="GO:0005634">
    <property type="term" value="C:nucleus"/>
    <property type="evidence" value="ECO:0007669"/>
    <property type="project" value="UniProtKB-SubCell"/>
</dbReference>
<organism evidence="7 8">
    <name type="scientific">Viridothelium virens</name>
    <name type="common">Speckled blister lichen</name>
    <name type="synonym">Trypethelium virens</name>
    <dbReference type="NCBI Taxonomy" id="1048519"/>
    <lineage>
        <taxon>Eukaryota</taxon>
        <taxon>Fungi</taxon>
        <taxon>Dikarya</taxon>
        <taxon>Ascomycota</taxon>
        <taxon>Pezizomycotina</taxon>
        <taxon>Dothideomycetes</taxon>
        <taxon>Dothideomycetes incertae sedis</taxon>
        <taxon>Trypetheliales</taxon>
        <taxon>Trypetheliaceae</taxon>
        <taxon>Viridothelium</taxon>
    </lineage>
</organism>
<dbReference type="InterPro" id="IPR052087">
    <property type="entry name" value="RRP12"/>
</dbReference>
<evidence type="ECO:0000256" key="4">
    <source>
        <dbReference type="SAM" id="MobiDB-lite"/>
    </source>
</evidence>
<evidence type="ECO:0000313" key="7">
    <source>
        <dbReference type="EMBL" id="KAF2236632.1"/>
    </source>
</evidence>
<reference evidence="7" key="1">
    <citation type="journal article" date="2020" name="Stud. Mycol.">
        <title>101 Dothideomycetes genomes: a test case for predicting lifestyles and emergence of pathogens.</title>
        <authorList>
            <person name="Haridas S."/>
            <person name="Albert R."/>
            <person name="Binder M."/>
            <person name="Bloem J."/>
            <person name="Labutti K."/>
            <person name="Salamov A."/>
            <person name="Andreopoulos B."/>
            <person name="Baker S."/>
            <person name="Barry K."/>
            <person name="Bills G."/>
            <person name="Bluhm B."/>
            <person name="Cannon C."/>
            <person name="Castanera R."/>
            <person name="Culley D."/>
            <person name="Daum C."/>
            <person name="Ezra D."/>
            <person name="Gonzalez J."/>
            <person name="Henrissat B."/>
            <person name="Kuo A."/>
            <person name="Liang C."/>
            <person name="Lipzen A."/>
            <person name="Lutzoni F."/>
            <person name="Magnuson J."/>
            <person name="Mondo S."/>
            <person name="Nolan M."/>
            <person name="Ohm R."/>
            <person name="Pangilinan J."/>
            <person name="Park H.-J."/>
            <person name="Ramirez L."/>
            <person name="Alfaro M."/>
            <person name="Sun H."/>
            <person name="Tritt A."/>
            <person name="Yoshinaga Y."/>
            <person name="Zwiers L.-H."/>
            <person name="Turgeon B."/>
            <person name="Goodwin S."/>
            <person name="Spatafora J."/>
            <person name="Crous P."/>
            <person name="Grigoriev I."/>
        </authorList>
    </citation>
    <scope>NUCLEOTIDE SEQUENCE</scope>
    <source>
        <strain evidence="7">Tuck. ex Michener</strain>
    </source>
</reference>
<comment type="subcellular location">
    <subcellularLocation>
        <location evidence="1">Nucleus</location>
    </subcellularLocation>
</comment>
<evidence type="ECO:0000313" key="8">
    <source>
        <dbReference type="Proteomes" id="UP000800092"/>
    </source>
</evidence>
<dbReference type="InterPro" id="IPR057860">
    <property type="entry name" value="HEAT_RRP12_N"/>
</dbReference>
<feature type="region of interest" description="Disordered" evidence="4">
    <location>
        <begin position="1197"/>
        <end position="1292"/>
    </location>
</feature>
<evidence type="ECO:0000259" key="5">
    <source>
        <dbReference type="Pfam" id="PF08161"/>
    </source>
</evidence>
<dbReference type="PANTHER" id="PTHR48287:SF1">
    <property type="entry name" value="ARM REPEAT SUPERFAMILY PROTEIN"/>
    <property type="match status" value="1"/>
</dbReference>
<dbReference type="EMBL" id="ML991784">
    <property type="protein sequence ID" value="KAF2236632.1"/>
    <property type="molecule type" value="Genomic_DNA"/>
</dbReference>
<comment type="similarity">
    <text evidence="2">Belongs to the RRP12 family.</text>
</comment>
<feature type="compositionally biased region" description="Acidic residues" evidence="4">
    <location>
        <begin position="1065"/>
        <end position="1083"/>
    </location>
</feature>
<name>A0A6A6HFC2_VIRVR</name>
<feature type="domain" description="RRP12 HEAT" evidence="5">
    <location>
        <begin position="344"/>
        <end position="633"/>
    </location>
</feature>
<dbReference type="Proteomes" id="UP000800092">
    <property type="component" value="Unassembled WGS sequence"/>
</dbReference>
<dbReference type="SUPFAM" id="SSF48371">
    <property type="entry name" value="ARM repeat"/>
    <property type="match status" value="1"/>
</dbReference>